<dbReference type="EMBL" id="CM004467">
    <property type="protein sequence ID" value="OCT97490.1"/>
    <property type="molecule type" value="Genomic_DNA"/>
</dbReference>
<keyword evidence="1" id="KW-0472">Membrane</keyword>
<evidence type="ECO:0000313" key="3">
    <source>
        <dbReference type="Proteomes" id="UP000694892"/>
    </source>
</evidence>
<gene>
    <name evidence="2" type="ORF">XELAEV_18009717mg</name>
</gene>
<sequence>MAGHLMSHYYTNEDEEEPLYRDYKPPALDAIQLPKYVVYLLIAALVVIVVAYAIVGHLMKDLLHDFAVGGGIRLEHVCGACNDDLKACAKGKSRVSRLACAQCEILPQPEWRYYPASM</sequence>
<dbReference type="Proteomes" id="UP000694892">
    <property type="component" value="Chromosome 1S"/>
</dbReference>
<accession>A0A974I132</accession>
<protein>
    <submittedName>
        <fullName evidence="2">Uncharacterized protein</fullName>
    </submittedName>
</protein>
<evidence type="ECO:0000256" key="1">
    <source>
        <dbReference type="SAM" id="Phobius"/>
    </source>
</evidence>
<reference evidence="3" key="1">
    <citation type="journal article" date="2016" name="Nature">
        <title>Genome evolution in the allotetraploid frog Xenopus laevis.</title>
        <authorList>
            <person name="Session A.M."/>
            <person name="Uno Y."/>
            <person name="Kwon T."/>
            <person name="Chapman J.A."/>
            <person name="Toyoda A."/>
            <person name="Takahashi S."/>
            <person name="Fukui A."/>
            <person name="Hikosaka A."/>
            <person name="Suzuki A."/>
            <person name="Kondo M."/>
            <person name="van Heeringen S.J."/>
            <person name="Quigley I."/>
            <person name="Heinz S."/>
            <person name="Ogino H."/>
            <person name="Ochi H."/>
            <person name="Hellsten U."/>
            <person name="Lyons J.B."/>
            <person name="Simakov O."/>
            <person name="Putnam N."/>
            <person name="Stites J."/>
            <person name="Kuroki Y."/>
            <person name="Tanaka T."/>
            <person name="Michiue T."/>
            <person name="Watanabe M."/>
            <person name="Bogdanovic O."/>
            <person name="Lister R."/>
            <person name="Georgiou G."/>
            <person name="Paranjpe S.S."/>
            <person name="van Kruijsbergen I."/>
            <person name="Shu S."/>
            <person name="Carlson J."/>
            <person name="Kinoshita T."/>
            <person name="Ohta Y."/>
            <person name="Mawaribuchi S."/>
            <person name="Jenkins J."/>
            <person name="Grimwood J."/>
            <person name="Schmutz J."/>
            <person name="Mitros T."/>
            <person name="Mozaffari S.V."/>
            <person name="Suzuki Y."/>
            <person name="Haramoto Y."/>
            <person name="Yamamoto T.S."/>
            <person name="Takagi C."/>
            <person name="Heald R."/>
            <person name="Miller K."/>
            <person name="Haudenschild C."/>
            <person name="Kitzman J."/>
            <person name="Nakayama T."/>
            <person name="Izutsu Y."/>
            <person name="Robert J."/>
            <person name="Fortriede J."/>
            <person name="Burns K."/>
            <person name="Lotay V."/>
            <person name="Karimi K."/>
            <person name="Yasuoka Y."/>
            <person name="Dichmann D.S."/>
            <person name="Flajnik M.F."/>
            <person name="Houston D.W."/>
            <person name="Shendure J."/>
            <person name="DuPasquier L."/>
            <person name="Vize P.D."/>
            <person name="Zorn A.M."/>
            <person name="Ito M."/>
            <person name="Marcotte E.M."/>
            <person name="Wallingford J.B."/>
            <person name="Ito Y."/>
            <person name="Asashima M."/>
            <person name="Ueno N."/>
            <person name="Matsuda Y."/>
            <person name="Veenstra G.J."/>
            <person name="Fujiyama A."/>
            <person name="Harland R.M."/>
            <person name="Taira M."/>
            <person name="Rokhsar D.S."/>
        </authorList>
    </citation>
    <scope>NUCLEOTIDE SEQUENCE [LARGE SCALE GENOMIC DNA]</scope>
    <source>
        <strain evidence="3">J</strain>
    </source>
</reference>
<feature type="transmembrane region" description="Helical" evidence="1">
    <location>
        <begin position="36"/>
        <end position="55"/>
    </location>
</feature>
<name>A0A974I132_XENLA</name>
<organism evidence="2 3">
    <name type="scientific">Xenopus laevis</name>
    <name type="common">African clawed frog</name>
    <dbReference type="NCBI Taxonomy" id="8355"/>
    <lineage>
        <taxon>Eukaryota</taxon>
        <taxon>Metazoa</taxon>
        <taxon>Chordata</taxon>
        <taxon>Craniata</taxon>
        <taxon>Vertebrata</taxon>
        <taxon>Euteleostomi</taxon>
        <taxon>Amphibia</taxon>
        <taxon>Batrachia</taxon>
        <taxon>Anura</taxon>
        <taxon>Pipoidea</taxon>
        <taxon>Pipidae</taxon>
        <taxon>Xenopodinae</taxon>
        <taxon>Xenopus</taxon>
        <taxon>Xenopus</taxon>
    </lineage>
</organism>
<keyword evidence="1" id="KW-1133">Transmembrane helix</keyword>
<evidence type="ECO:0000313" key="2">
    <source>
        <dbReference type="EMBL" id="OCT97490.1"/>
    </source>
</evidence>
<keyword evidence="1" id="KW-0812">Transmembrane</keyword>
<proteinExistence type="predicted"/>
<dbReference type="AlphaFoldDB" id="A0A974I132"/>